<evidence type="ECO:0000313" key="3">
    <source>
        <dbReference type="Proteomes" id="UP000069632"/>
    </source>
</evidence>
<dbReference type="CDD" id="cd04179">
    <property type="entry name" value="DPM_DPG-synthase_like"/>
    <property type="match status" value="1"/>
</dbReference>
<dbReference type="Gene3D" id="3.90.550.10">
    <property type="entry name" value="Spore Coat Polysaccharide Biosynthesis Protein SpsA, Chain A"/>
    <property type="match status" value="1"/>
</dbReference>
<organism evidence="2 3">
    <name type="scientific">Campylobacter geochelonis</name>
    <dbReference type="NCBI Taxonomy" id="1780362"/>
    <lineage>
        <taxon>Bacteria</taxon>
        <taxon>Pseudomonadati</taxon>
        <taxon>Campylobacterota</taxon>
        <taxon>Epsilonproteobacteria</taxon>
        <taxon>Campylobacterales</taxon>
        <taxon>Campylobacteraceae</taxon>
        <taxon>Campylobacter</taxon>
    </lineage>
</organism>
<name>A0A128EGF8_9BACT</name>
<dbReference type="RefSeq" id="WP_075540162.1">
    <property type="nucleotide sequence ID" value="NZ_CP053844.1"/>
</dbReference>
<accession>A0A128EGF8</accession>
<feature type="domain" description="Glycosyltransferase 2-like" evidence="1">
    <location>
        <begin position="7"/>
        <end position="137"/>
    </location>
</feature>
<reference evidence="2 3" key="1">
    <citation type="submission" date="2016-02" db="EMBL/GenBank/DDBJ databases">
        <authorList>
            <consortium name="Pathogen Informatics"/>
        </authorList>
    </citation>
    <scope>NUCLEOTIDE SEQUENCE [LARGE SCALE GENOMIC DNA]</scope>
    <source>
        <strain evidence="2 3">RC20</strain>
    </source>
</reference>
<keyword evidence="3" id="KW-1185">Reference proteome</keyword>
<evidence type="ECO:0000259" key="1">
    <source>
        <dbReference type="Pfam" id="PF00535"/>
    </source>
</evidence>
<dbReference type="AlphaFoldDB" id="A0A128EGF8"/>
<dbReference type="PANTHER" id="PTHR10859">
    <property type="entry name" value="GLYCOSYL TRANSFERASE"/>
    <property type="match status" value="1"/>
</dbReference>
<proteinExistence type="predicted"/>
<protein>
    <submittedName>
        <fullName evidence="2">Glycosyl transferase, group 2 family protein</fullName>
    </submittedName>
</protein>
<evidence type="ECO:0000313" key="2">
    <source>
        <dbReference type="EMBL" id="CZE47492.1"/>
    </source>
</evidence>
<dbReference type="Proteomes" id="UP000069632">
    <property type="component" value="Unassembled WGS sequence"/>
</dbReference>
<dbReference type="InterPro" id="IPR001173">
    <property type="entry name" value="Glyco_trans_2-like"/>
</dbReference>
<dbReference type="SUPFAM" id="SSF53448">
    <property type="entry name" value="Nucleotide-diphospho-sugar transferases"/>
    <property type="match status" value="1"/>
</dbReference>
<dbReference type="Pfam" id="PF00535">
    <property type="entry name" value="Glycos_transf_2"/>
    <property type="match status" value="1"/>
</dbReference>
<dbReference type="EMBL" id="FIZP01000003">
    <property type="protein sequence ID" value="CZE47492.1"/>
    <property type="molecule type" value="Genomic_DNA"/>
</dbReference>
<dbReference type="OrthoDB" id="9808633at2"/>
<dbReference type="GO" id="GO:0016740">
    <property type="term" value="F:transferase activity"/>
    <property type="evidence" value="ECO:0007669"/>
    <property type="project" value="UniProtKB-KW"/>
</dbReference>
<dbReference type="InterPro" id="IPR029044">
    <property type="entry name" value="Nucleotide-diphossugar_trans"/>
</dbReference>
<keyword evidence="2" id="KW-0808">Transferase</keyword>
<sequence>MYKLAFLIPYYNHPLKIAKLVKALNSFNQEIIIVDDGSNKASKQALDGLKVKVLTRAKNGGKGASLKDGFCFAKELGFSHVFQVDADFQHDISFCEEFISKSMQNPNAIIAANPIYDEFAPKSRLYGRKITNFWNAINTLSLDIKDGMCGFRIYPVDEICSILPSVKSDRMEFDIEILIRSYRRGIKLFWLDLKVAYEDDGVSHFRMLRDNLLISKMHARLFFSLPSYIFKVLNSAK</sequence>
<dbReference type="PANTHER" id="PTHR10859:SF91">
    <property type="entry name" value="DOLICHYL-PHOSPHATE BETA-GLUCOSYLTRANSFERASE"/>
    <property type="match status" value="1"/>
</dbReference>
<dbReference type="GO" id="GO:0006487">
    <property type="term" value="P:protein N-linked glycosylation"/>
    <property type="evidence" value="ECO:0007669"/>
    <property type="project" value="TreeGrafter"/>
</dbReference>
<gene>
    <name evidence="2" type="ORF">ERS672216_00914</name>
</gene>